<dbReference type="InterPro" id="IPR003111">
    <property type="entry name" value="Lon_prtase_N"/>
</dbReference>
<comment type="caution">
    <text evidence="8">The sequence shown here is derived from an EMBL/GenBank/DDBJ whole genome shotgun (WGS) entry which is preliminary data.</text>
</comment>
<dbReference type="Pfam" id="PF13923">
    <property type="entry name" value="zf-C3HC4_2"/>
    <property type="match status" value="1"/>
</dbReference>
<dbReference type="PROSITE" id="PS00518">
    <property type="entry name" value="ZF_RING_1"/>
    <property type="match status" value="1"/>
</dbReference>
<dbReference type="InterPro" id="IPR015947">
    <property type="entry name" value="PUA-like_sf"/>
</dbReference>
<dbReference type="GO" id="GO:0061630">
    <property type="term" value="F:ubiquitin protein ligase activity"/>
    <property type="evidence" value="ECO:0007669"/>
    <property type="project" value="TreeGrafter"/>
</dbReference>
<dbReference type="Gene3D" id="2.30.130.40">
    <property type="entry name" value="LON domain-like"/>
    <property type="match status" value="1"/>
</dbReference>
<dbReference type="Gene3D" id="1.20.58.1480">
    <property type="match status" value="1"/>
</dbReference>
<organism evidence="8 9">
    <name type="scientific">Emericellopsis atlantica</name>
    <dbReference type="NCBI Taxonomy" id="2614577"/>
    <lineage>
        <taxon>Eukaryota</taxon>
        <taxon>Fungi</taxon>
        <taxon>Dikarya</taxon>
        <taxon>Ascomycota</taxon>
        <taxon>Pezizomycotina</taxon>
        <taxon>Sordariomycetes</taxon>
        <taxon>Hypocreomycetidae</taxon>
        <taxon>Hypocreales</taxon>
        <taxon>Bionectriaceae</taxon>
        <taxon>Emericellopsis</taxon>
    </lineage>
</organism>
<dbReference type="AlphaFoldDB" id="A0A9P7ZKP4"/>
<dbReference type="PANTHER" id="PTHR23327:SF42">
    <property type="entry name" value="LON PEPTIDASE N-TERMINAL DOMAIN AND RING FINGER PROTEIN C14F5.10C"/>
    <property type="match status" value="1"/>
</dbReference>
<evidence type="ECO:0000256" key="3">
    <source>
        <dbReference type="ARBA" id="ARBA00022833"/>
    </source>
</evidence>
<evidence type="ECO:0000313" key="8">
    <source>
        <dbReference type="EMBL" id="KAG9253898.1"/>
    </source>
</evidence>
<dbReference type="SMART" id="SM00464">
    <property type="entry name" value="LON"/>
    <property type="match status" value="1"/>
</dbReference>
<dbReference type="InterPro" id="IPR001841">
    <property type="entry name" value="Znf_RING"/>
</dbReference>
<dbReference type="EMBL" id="MU251256">
    <property type="protein sequence ID" value="KAG9253898.1"/>
    <property type="molecule type" value="Genomic_DNA"/>
</dbReference>
<keyword evidence="3" id="KW-0862">Zinc</keyword>
<dbReference type="InterPro" id="IPR046336">
    <property type="entry name" value="Lon_prtase_N_sf"/>
</dbReference>
<dbReference type="PROSITE" id="PS51787">
    <property type="entry name" value="LON_N"/>
    <property type="match status" value="1"/>
</dbReference>
<keyword evidence="9" id="KW-1185">Reference proteome</keyword>
<feature type="region of interest" description="Disordered" evidence="5">
    <location>
        <begin position="423"/>
        <end position="464"/>
    </location>
</feature>
<reference evidence="8" key="1">
    <citation type="journal article" date="2021" name="IMA Fungus">
        <title>Genomic characterization of three marine fungi, including Emericellopsis atlantica sp. nov. with signatures of a generalist lifestyle and marine biomass degradation.</title>
        <authorList>
            <person name="Hagestad O.C."/>
            <person name="Hou L."/>
            <person name="Andersen J.H."/>
            <person name="Hansen E.H."/>
            <person name="Altermark B."/>
            <person name="Li C."/>
            <person name="Kuhnert E."/>
            <person name="Cox R.J."/>
            <person name="Crous P.W."/>
            <person name="Spatafora J.W."/>
            <person name="Lail K."/>
            <person name="Amirebrahimi M."/>
            <person name="Lipzen A."/>
            <person name="Pangilinan J."/>
            <person name="Andreopoulos W."/>
            <person name="Hayes R.D."/>
            <person name="Ng V."/>
            <person name="Grigoriev I.V."/>
            <person name="Jackson S.A."/>
            <person name="Sutton T.D.S."/>
            <person name="Dobson A.D.W."/>
            <person name="Rama T."/>
        </authorList>
    </citation>
    <scope>NUCLEOTIDE SEQUENCE</scope>
    <source>
        <strain evidence="8">TS7</strain>
    </source>
</reference>
<dbReference type="InterPro" id="IPR017907">
    <property type="entry name" value="Znf_RING_CS"/>
</dbReference>
<dbReference type="CDD" id="cd16514">
    <property type="entry name" value="RING-HC_LONFs_rpt2"/>
    <property type="match status" value="1"/>
</dbReference>
<dbReference type="PROSITE" id="PS50089">
    <property type="entry name" value="ZF_RING_2"/>
    <property type="match status" value="1"/>
</dbReference>
<dbReference type="RefSeq" id="XP_046117822.1">
    <property type="nucleotide sequence ID" value="XM_046265084.1"/>
</dbReference>
<evidence type="ECO:0000256" key="2">
    <source>
        <dbReference type="ARBA" id="ARBA00022771"/>
    </source>
</evidence>
<dbReference type="InterPro" id="IPR013083">
    <property type="entry name" value="Znf_RING/FYVE/PHD"/>
</dbReference>
<dbReference type="GO" id="GO:0008270">
    <property type="term" value="F:zinc ion binding"/>
    <property type="evidence" value="ECO:0007669"/>
    <property type="project" value="UniProtKB-KW"/>
</dbReference>
<accession>A0A9P7ZKP4</accession>
<proteinExistence type="predicted"/>
<feature type="compositionally biased region" description="Basic and acidic residues" evidence="5">
    <location>
        <begin position="448"/>
        <end position="462"/>
    </location>
</feature>
<keyword evidence="8" id="KW-0378">Hydrolase</keyword>
<evidence type="ECO:0000259" key="7">
    <source>
        <dbReference type="PROSITE" id="PS51787"/>
    </source>
</evidence>
<sequence>MSPAQQAEVADRPLTGLFEAHGRDDPSNWPTKPEQVATARELVRLCQCQICSLLLKDAVTLPCGRSLCRRCLPPTFERANISYPAGPERLLGVQCPFSDCGKEHAVGDCGGDVILNKALHHFEDNLVKWRKEKLQSSTTTVIAVDEQEDGSGDDLGEKRAELAYQRLPGGRLTTAWALMEQGQLRYDAEVAYDTESASTNDEYADFEVDSLHATQEEARSEMDCHVCFALFWEPLTTACGHTFCRSCLQRTLDHSQYCPICRRQLAINPLLNQVVCPSNSRLSAFINIFWKDELKTRGEMYRSEQLGQHGDFDIPLFVCTLAFPRMPTFLHIFEPRYRLMIRRALEGDKTFGMVLPRKARNSSDPYFHELGTLLRITNAHFYPDGRSLIETIGISRFRVTRHGLTDGYAVGKIERIDDISLEEEEASEAQEISPASSERGSTGSPTSMDRKSRSSDTPRAPDFDGMSTATLLEFALAFVARMRAQSVPWLTARMTSIYGECPSDPGLFPWWLASILPVRDIEKYRLLGTSSVRDRLKICCSWIVEWETSAW</sequence>
<name>A0A9P7ZKP4_9HYPO</name>
<feature type="region of interest" description="Disordered" evidence="5">
    <location>
        <begin position="1"/>
        <end position="31"/>
    </location>
</feature>
<dbReference type="GeneID" id="70295987"/>
<dbReference type="Proteomes" id="UP000887229">
    <property type="component" value="Unassembled WGS sequence"/>
</dbReference>
<evidence type="ECO:0000256" key="1">
    <source>
        <dbReference type="ARBA" id="ARBA00022723"/>
    </source>
</evidence>
<dbReference type="GO" id="GO:0006508">
    <property type="term" value="P:proteolysis"/>
    <property type="evidence" value="ECO:0007669"/>
    <property type="project" value="UniProtKB-KW"/>
</dbReference>
<evidence type="ECO:0000256" key="5">
    <source>
        <dbReference type="SAM" id="MobiDB-lite"/>
    </source>
</evidence>
<keyword evidence="1" id="KW-0479">Metal-binding</keyword>
<dbReference type="GO" id="GO:0008233">
    <property type="term" value="F:peptidase activity"/>
    <property type="evidence" value="ECO:0007669"/>
    <property type="project" value="UniProtKB-KW"/>
</dbReference>
<gene>
    <name evidence="8" type="ORF">F5Z01DRAFT_674777</name>
</gene>
<dbReference type="OrthoDB" id="264917at2759"/>
<dbReference type="SMART" id="SM00184">
    <property type="entry name" value="RING"/>
    <property type="match status" value="2"/>
</dbReference>
<dbReference type="Pfam" id="PF02190">
    <property type="entry name" value="LON_substr_bdg"/>
    <property type="match status" value="1"/>
</dbReference>
<feature type="compositionally biased region" description="Low complexity" evidence="5">
    <location>
        <begin position="429"/>
        <end position="438"/>
    </location>
</feature>
<evidence type="ECO:0000259" key="6">
    <source>
        <dbReference type="PROSITE" id="PS50089"/>
    </source>
</evidence>
<evidence type="ECO:0000256" key="4">
    <source>
        <dbReference type="PROSITE-ProRule" id="PRU00175"/>
    </source>
</evidence>
<feature type="domain" description="Lon N-terminal" evidence="7">
    <location>
        <begin position="311"/>
        <end position="547"/>
    </location>
</feature>
<dbReference type="SUPFAM" id="SSF57850">
    <property type="entry name" value="RING/U-box"/>
    <property type="match status" value="2"/>
</dbReference>
<dbReference type="Gene3D" id="3.30.40.10">
    <property type="entry name" value="Zinc/RING finger domain, C3HC4 (zinc finger)"/>
    <property type="match status" value="2"/>
</dbReference>
<feature type="domain" description="RING-type" evidence="6">
    <location>
        <begin position="224"/>
        <end position="262"/>
    </location>
</feature>
<keyword evidence="8" id="KW-0645">Protease</keyword>
<dbReference type="SUPFAM" id="SSF88697">
    <property type="entry name" value="PUA domain-like"/>
    <property type="match status" value="1"/>
</dbReference>
<protein>
    <submittedName>
        <fullName evidence="8">ATP-dependent protease La domain-containing protein</fullName>
    </submittedName>
</protein>
<keyword evidence="2 4" id="KW-0863">Zinc-finger</keyword>
<evidence type="ECO:0000313" key="9">
    <source>
        <dbReference type="Proteomes" id="UP000887229"/>
    </source>
</evidence>
<dbReference type="PANTHER" id="PTHR23327">
    <property type="entry name" value="RING FINGER PROTEIN 127"/>
    <property type="match status" value="1"/>
</dbReference>